<sequence>FKLNAYGIACSGVLIFVVLLLVLLSGEVLDDLDQSVPTFDINLSAVVNKMDRIFLGAGLDSSLLGEPAAWGSLTERFENDSLMMLLKSIAPAVLKFSGYETDHFYFVDAEKCSFNGERSIYSRDPFSLMSLGLPPLPSGAGSPVSPQRSRLKNTDLSPNSKFPLTGSDWLALNQFVGRAGWSLLFSLNAHRLESDDPSPSHQLTSSGDLYPLLQGLLWQLGEAAADRWPGPGPSPYALACEYEALHDLLAFYPATLVGPGVSTVRHPGIRFLDRFLRGRGRFVDVVSLRHVLHEKENVTLEEILDPAPMEKFASLLVNLADFLTTASPRSRRVWLSALTTTRGAVRGVSGTFAAMLAWVDAFGAAAKSGITAVLRNVLLGAEDAFILTDGIDNGTLMPLPDFWATLLIGRHVGRRVLAIERPKIQDPATRIYVHCAREHPGGLAFFGVRLADTKVRFKNKGSRKGWKRQLRWVMTADGGGDLSQPVVKLNGRPLEWTSGSKRDLPDLSADELTSTIVVLPAWSMVLTVFPDVGALGCG</sequence>
<dbReference type="VEuPathDB" id="VectorBase:ISCW005785"/>
<dbReference type="Gene3D" id="3.20.20.80">
    <property type="entry name" value="Glycosidases"/>
    <property type="match status" value="1"/>
</dbReference>
<evidence type="ECO:0000256" key="2">
    <source>
        <dbReference type="SAM" id="Phobius"/>
    </source>
</evidence>
<dbReference type="Proteomes" id="UP000001555">
    <property type="component" value="Unassembled WGS sequence"/>
</dbReference>
<evidence type="ECO:0000313" key="3">
    <source>
        <dbReference type="EMBL" id="EEC07663.1"/>
    </source>
</evidence>
<keyword evidence="5" id="KW-1185">Reference proteome</keyword>
<dbReference type="VEuPathDB" id="VectorBase:ISCI005785"/>
<reference evidence="3 5" key="1">
    <citation type="submission" date="2008-03" db="EMBL/GenBank/DDBJ databases">
        <title>Annotation of Ixodes scapularis.</title>
        <authorList>
            <consortium name="Ixodes scapularis Genome Project Consortium"/>
            <person name="Caler E."/>
            <person name="Hannick L.I."/>
            <person name="Bidwell S."/>
            <person name="Joardar V."/>
            <person name="Thiagarajan M."/>
            <person name="Amedeo P."/>
            <person name="Galinsky K.J."/>
            <person name="Schobel S."/>
            <person name="Inman J."/>
            <person name="Hostetler J."/>
            <person name="Miller J."/>
            <person name="Hammond M."/>
            <person name="Megy K."/>
            <person name="Lawson D."/>
            <person name="Kodira C."/>
            <person name="Sutton G."/>
            <person name="Meyer J."/>
            <person name="Hill C.A."/>
            <person name="Birren B."/>
            <person name="Nene V."/>
            <person name="Collins F."/>
            <person name="Alarcon-Chaidez F."/>
            <person name="Wikel S."/>
            <person name="Strausberg R."/>
        </authorList>
    </citation>
    <scope>NUCLEOTIDE SEQUENCE [LARGE SCALE GENOMIC DNA]</scope>
    <source>
        <strain evidence="5">Wikel</strain>
        <strain evidence="3">Wikel colony</strain>
    </source>
</reference>
<dbReference type="AlphaFoldDB" id="B7PM41"/>
<evidence type="ECO:0000313" key="4">
    <source>
        <dbReference type="EnsemblMetazoa" id="ISCW005785-PA"/>
    </source>
</evidence>
<protein>
    <submittedName>
        <fullName evidence="3 4">Heparanase, putative</fullName>
    </submittedName>
</protein>
<feature type="non-terminal residue" evidence="3">
    <location>
        <position position="1"/>
    </location>
</feature>
<feature type="non-terminal residue" evidence="3">
    <location>
        <position position="538"/>
    </location>
</feature>
<evidence type="ECO:0000256" key="1">
    <source>
        <dbReference type="SAM" id="MobiDB-lite"/>
    </source>
</evidence>
<dbReference type="PANTHER" id="PTHR46145:SF4">
    <property type="entry name" value="HEPARANASE"/>
    <property type="match status" value="1"/>
</dbReference>
<dbReference type="HOGENOM" id="CLU_021823_0_1_1"/>
<organism>
    <name type="scientific">Ixodes scapularis</name>
    <name type="common">Black-legged tick</name>
    <name type="synonym">Deer tick</name>
    <dbReference type="NCBI Taxonomy" id="6945"/>
    <lineage>
        <taxon>Eukaryota</taxon>
        <taxon>Metazoa</taxon>
        <taxon>Ecdysozoa</taxon>
        <taxon>Arthropoda</taxon>
        <taxon>Chelicerata</taxon>
        <taxon>Arachnida</taxon>
        <taxon>Acari</taxon>
        <taxon>Parasitiformes</taxon>
        <taxon>Ixodida</taxon>
        <taxon>Ixodoidea</taxon>
        <taxon>Ixodidae</taxon>
        <taxon>Ixodinae</taxon>
        <taxon>Ixodes</taxon>
    </lineage>
</organism>
<dbReference type="PaxDb" id="6945-B7PM41"/>
<gene>
    <name evidence="3" type="ORF">IscW_ISCW005785</name>
</gene>
<keyword evidence="2" id="KW-1133">Transmembrane helix</keyword>
<keyword evidence="2" id="KW-0472">Membrane</keyword>
<dbReference type="EnsemblMetazoa" id="ISCW005785-RA">
    <property type="protein sequence ID" value="ISCW005785-PA"/>
    <property type="gene ID" value="ISCW005785"/>
</dbReference>
<keyword evidence="2" id="KW-0812">Transmembrane</keyword>
<dbReference type="EMBL" id="DS745599">
    <property type="protein sequence ID" value="EEC07663.1"/>
    <property type="molecule type" value="Genomic_DNA"/>
</dbReference>
<proteinExistence type="predicted"/>
<dbReference type="GO" id="GO:0005615">
    <property type="term" value="C:extracellular space"/>
    <property type="evidence" value="ECO:0000318"/>
    <property type="project" value="GO_Central"/>
</dbReference>
<reference evidence="4" key="2">
    <citation type="submission" date="2020-05" db="UniProtKB">
        <authorList>
            <consortium name="EnsemblMetazoa"/>
        </authorList>
    </citation>
    <scope>IDENTIFICATION</scope>
    <source>
        <strain evidence="4">wikel</strain>
    </source>
</reference>
<dbReference type="PANTHER" id="PTHR46145">
    <property type="entry name" value="HEPARANASE"/>
    <property type="match status" value="1"/>
</dbReference>
<dbReference type="EMBL" id="ABJB010832555">
    <property type="status" value="NOT_ANNOTATED_CDS"/>
    <property type="molecule type" value="Genomic_DNA"/>
</dbReference>
<dbReference type="STRING" id="6945.B7PM41"/>
<dbReference type="GO" id="GO:0031012">
    <property type="term" value="C:extracellular matrix"/>
    <property type="evidence" value="ECO:0000318"/>
    <property type="project" value="GO_Central"/>
</dbReference>
<feature type="region of interest" description="Disordered" evidence="1">
    <location>
        <begin position="138"/>
        <end position="157"/>
    </location>
</feature>
<name>B7PM41_IXOSC</name>
<evidence type="ECO:0000313" key="5">
    <source>
        <dbReference type="Proteomes" id="UP000001555"/>
    </source>
</evidence>
<feature type="transmembrane region" description="Helical" evidence="2">
    <location>
        <begin position="6"/>
        <end position="24"/>
    </location>
</feature>
<accession>B7PM41</accession>